<evidence type="ECO:0000313" key="4">
    <source>
        <dbReference type="Proteomes" id="UP000037179"/>
    </source>
</evidence>
<name>A0A0B8NAH6_9NOCA</name>
<gene>
    <name evidence="2" type="ORF">NS506_06190</name>
    <name evidence="3" type="ORF">NSK11_contig00022-0035</name>
</gene>
<accession>A0A0B8NAH6</accession>
<evidence type="ECO:0000259" key="1">
    <source>
        <dbReference type="Pfam" id="PF09350"/>
    </source>
</evidence>
<organism evidence="3 4">
    <name type="scientific">Nocardia seriolae</name>
    <dbReference type="NCBI Taxonomy" id="37332"/>
    <lineage>
        <taxon>Bacteria</taxon>
        <taxon>Bacillati</taxon>
        <taxon>Actinomycetota</taxon>
        <taxon>Actinomycetes</taxon>
        <taxon>Mycobacteriales</taxon>
        <taxon>Nocardiaceae</taxon>
        <taxon>Nocardia</taxon>
    </lineage>
</organism>
<evidence type="ECO:0000313" key="3">
    <source>
        <dbReference type="EMBL" id="GAP27691.1"/>
    </source>
</evidence>
<evidence type="ECO:0000313" key="5">
    <source>
        <dbReference type="Proteomes" id="UP000180166"/>
    </source>
</evidence>
<dbReference type="GeneID" id="93376680"/>
<proteinExistence type="predicted"/>
<protein>
    <recommendedName>
        <fullName evidence="1">DnaJ homologue subfamily C member 28 conserved domain-containing protein</fullName>
    </recommendedName>
</protein>
<dbReference type="Pfam" id="PF09350">
    <property type="entry name" value="DJC28_CD"/>
    <property type="match status" value="1"/>
</dbReference>
<dbReference type="Proteomes" id="UP000180166">
    <property type="component" value="Chromosome"/>
</dbReference>
<reference evidence="2 5" key="3">
    <citation type="submission" date="2016-10" db="EMBL/GenBank/DDBJ databases">
        <title>Genome sequence of Nocardia seriolae strain EM150506, isolated from Anguila japonica.</title>
        <authorList>
            <person name="Han H.-J."/>
        </authorList>
    </citation>
    <scope>NUCLEOTIDE SEQUENCE [LARGE SCALE GENOMIC DNA]</scope>
    <source>
        <strain evidence="2 5">EM150506</strain>
    </source>
</reference>
<reference evidence="4" key="1">
    <citation type="submission" date="2015-07" db="EMBL/GenBank/DDBJ databases">
        <title>Nocardia seriolae U-1 whole genome shotgun sequence.</title>
        <authorList>
            <person name="Imajoh M."/>
            <person name="Fukumoto Y."/>
            <person name="Sukeda M."/>
            <person name="Yamane J."/>
            <person name="Yamasaki K."/>
            <person name="Shimizu M."/>
            <person name="Ohnishi K."/>
            <person name="Oshima S."/>
        </authorList>
    </citation>
    <scope>NUCLEOTIDE SEQUENCE [LARGE SCALE GENOMIC DNA]</scope>
    <source>
        <strain evidence="4">U-1</strain>
    </source>
</reference>
<dbReference type="EMBL" id="BBYQ01000022">
    <property type="protein sequence ID" value="GAP27691.1"/>
    <property type="molecule type" value="Genomic_DNA"/>
</dbReference>
<keyword evidence="4" id="KW-1185">Reference proteome</keyword>
<dbReference type="EMBL" id="CP017839">
    <property type="protein sequence ID" value="APB00226.1"/>
    <property type="molecule type" value="Genomic_DNA"/>
</dbReference>
<dbReference type="RefSeq" id="WP_033086599.1">
    <property type="nucleotide sequence ID" value="NZ_AP017900.1"/>
</dbReference>
<reference evidence="3 4" key="2">
    <citation type="journal article" date="2016" name="Genome Announc.">
        <title>Draft Genome Sequence of Erythromycin- and Oxytetracycline-Sensitive Nocardia seriolae Strain U-1 (NBRC 110359).</title>
        <authorList>
            <person name="Imajoh M."/>
            <person name="Sukeda M."/>
            <person name="Shimizu M."/>
            <person name="Yamane J."/>
            <person name="Ohnishi K."/>
            <person name="Oshima S."/>
        </authorList>
    </citation>
    <scope>NUCLEOTIDE SEQUENCE [LARGE SCALE GENOMIC DNA]</scope>
    <source>
        <strain evidence="3 4">U-1</strain>
    </source>
</reference>
<dbReference type="InterPro" id="IPR018961">
    <property type="entry name" value="DnaJ_homolog_subfam-C_membr-28"/>
</dbReference>
<sequence length="161" mass="18403">MTERKTPGISFESWIDKQVREAVERGEFDNLKGAGQPIPAGAADEDWWLRCYLKRERVGGDALLPESIVLRRERERMPETVRGMGSEKEVRAAVAELNERIVEWLRMPTGPYVPIGPLKVEDVVETWRAERAAARAAREPIAPVSAPPTESPWWRRLFGRR</sequence>
<dbReference type="OrthoDB" id="3395286at2"/>
<dbReference type="Proteomes" id="UP000037179">
    <property type="component" value="Unassembled WGS sequence"/>
</dbReference>
<evidence type="ECO:0000313" key="2">
    <source>
        <dbReference type="EMBL" id="APB00226.1"/>
    </source>
</evidence>
<feature type="domain" description="DnaJ homologue subfamily C member 28 conserved" evidence="1">
    <location>
        <begin position="14"/>
        <end position="82"/>
    </location>
</feature>
<dbReference type="KEGG" id="nsr:NS506_06190"/>
<dbReference type="AlphaFoldDB" id="A0A0B8NAH6"/>